<organism evidence="1 2">
    <name type="scientific">Gossypium arboreum</name>
    <name type="common">Tree cotton</name>
    <name type="synonym">Gossypium nanking</name>
    <dbReference type="NCBI Taxonomy" id="29729"/>
    <lineage>
        <taxon>Eukaryota</taxon>
        <taxon>Viridiplantae</taxon>
        <taxon>Streptophyta</taxon>
        <taxon>Embryophyta</taxon>
        <taxon>Tracheophyta</taxon>
        <taxon>Spermatophyta</taxon>
        <taxon>Magnoliopsida</taxon>
        <taxon>eudicotyledons</taxon>
        <taxon>Gunneridae</taxon>
        <taxon>Pentapetalae</taxon>
        <taxon>rosids</taxon>
        <taxon>malvids</taxon>
        <taxon>Malvales</taxon>
        <taxon>Malvaceae</taxon>
        <taxon>Malvoideae</taxon>
        <taxon>Gossypium</taxon>
    </lineage>
</organism>
<evidence type="ECO:0000313" key="1">
    <source>
        <dbReference type="EMBL" id="KHG12230.1"/>
    </source>
</evidence>
<keyword evidence="1" id="KW-0418">Kinase</keyword>
<proteinExistence type="predicted"/>
<protein>
    <submittedName>
        <fullName evidence="1">Maternal embryonic leucine zipper kinase</fullName>
    </submittedName>
</protein>
<evidence type="ECO:0000313" key="2">
    <source>
        <dbReference type="Proteomes" id="UP000032142"/>
    </source>
</evidence>
<name>A0A0B0NHD0_GOSAR</name>
<accession>A0A0B0NHD0</accession>
<keyword evidence="1" id="KW-0808">Transferase</keyword>
<reference evidence="2" key="1">
    <citation type="submission" date="2014-09" db="EMBL/GenBank/DDBJ databases">
        <authorList>
            <person name="Mudge J."/>
            <person name="Ramaraj T."/>
            <person name="Lindquist I.E."/>
            <person name="Bharti A.K."/>
            <person name="Sundararajan A."/>
            <person name="Cameron C.T."/>
            <person name="Woodward J.E."/>
            <person name="May G.D."/>
            <person name="Brubaker C."/>
            <person name="Broadhvest J."/>
            <person name="Wilkins T.A."/>
        </authorList>
    </citation>
    <scope>NUCLEOTIDE SEQUENCE</scope>
    <source>
        <strain evidence="2">cv. AKA8401</strain>
    </source>
</reference>
<sequence length="57" mass="6617">MFLYVLPVAWEPNMCCGYLSACVSSSSSYVLTYRQASSRIEGRWRLDHTINWIFGYS</sequence>
<dbReference type="EMBL" id="KN397326">
    <property type="protein sequence ID" value="KHG12230.1"/>
    <property type="molecule type" value="Genomic_DNA"/>
</dbReference>
<dbReference type="GO" id="GO:0016301">
    <property type="term" value="F:kinase activity"/>
    <property type="evidence" value="ECO:0007669"/>
    <property type="project" value="UniProtKB-KW"/>
</dbReference>
<dbReference type="AlphaFoldDB" id="A0A0B0NHD0"/>
<gene>
    <name evidence="1" type="ORF">F383_16903</name>
</gene>
<keyword evidence="2" id="KW-1185">Reference proteome</keyword>
<dbReference type="Proteomes" id="UP000032142">
    <property type="component" value="Unassembled WGS sequence"/>
</dbReference>